<dbReference type="Pfam" id="PF26434">
    <property type="entry name" value="YAG7_C"/>
    <property type="match status" value="1"/>
</dbReference>
<accession>A0A420J2F3</accession>
<reference evidence="4 5" key="1">
    <citation type="journal article" date="2018" name="BMC Genomics">
        <title>Comparative genome analyses reveal sequence features reflecting distinct modes of host-adaptation between dicot and monocot powdery mildew.</title>
        <authorList>
            <person name="Wu Y."/>
            <person name="Ma X."/>
            <person name="Pan Z."/>
            <person name="Kale S.D."/>
            <person name="Song Y."/>
            <person name="King H."/>
            <person name="Zhang Q."/>
            <person name="Presley C."/>
            <person name="Deng X."/>
            <person name="Wei C.I."/>
            <person name="Xiao S."/>
        </authorList>
    </citation>
    <scope>NUCLEOTIDE SEQUENCE [LARGE SCALE GENOMIC DNA]</scope>
    <source>
        <strain evidence="4">UMSG1</strain>
    </source>
</reference>
<organism evidence="4 5">
    <name type="scientific">Golovinomyces cichoracearum</name>
    <dbReference type="NCBI Taxonomy" id="62708"/>
    <lineage>
        <taxon>Eukaryota</taxon>
        <taxon>Fungi</taxon>
        <taxon>Dikarya</taxon>
        <taxon>Ascomycota</taxon>
        <taxon>Pezizomycotina</taxon>
        <taxon>Leotiomycetes</taxon>
        <taxon>Erysiphales</taxon>
        <taxon>Erysiphaceae</taxon>
        <taxon>Golovinomyces</taxon>
    </lineage>
</organism>
<sequence>MASPEVINPSHKTESKSAKKKKAAKTTVTETSTQAPTFPEKSQPNGLAPKNNSEESHENSYIRELQKNIRNVNKKITNASKVDNVISENPDMTLDELVAARKINADQKAQILKKPALQASLVQLEDQVAQYTLLDAEFRTRSQNEKNALEKTLKEVASRELEDVLAAAKIEAKEHSRKHLEESLLLLSQFLKLAAIRRAEEEAAELEESKALEGLLAQVYSGDANAVVAMLNLIDGTEETLTSVNGETLKITYAQLKATSKAQVPYVENEGLITESQVPPSKDQSVQGDSSTAYAELEQSNTAISFTETNGLAESHQTEETKNDPEIFSQDTKVLAENTSGDCNDLSQSQEWVKVPSNIKSESETETISNVPAPIKGQSWADDQPDIIPKNSTPPAPTPSDGFQEIQRNRGGRSSRGRYPDGHRGRGSYRGDGSRGRGRGGNHRGSRRSDD</sequence>
<feature type="region of interest" description="Disordered" evidence="2">
    <location>
        <begin position="338"/>
        <end position="451"/>
    </location>
</feature>
<dbReference type="Proteomes" id="UP000285326">
    <property type="component" value="Unassembled WGS sequence"/>
</dbReference>
<name>A0A420J2F3_9PEZI</name>
<dbReference type="InterPro" id="IPR058602">
    <property type="entry name" value="YAG7_dimerisation_dom"/>
</dbReference>
<gene>
    <name evidence="4" type="ORF">GcM1_188019</name>
</gene>
<protein>
    <recommendedName>
        <fullName evidence="3">YAG7-like dimerisation domain-containing protein</fullName>
    </recommendedName>
</protein>
<evidence type="ECO:0000259" key="3">
    <source>
        <dbReference type="Pfam" id="PF26434"/>
    </source>
</evidence>
<feature type="compositionally biased region" description="Basic residues" evidence="2">
    <location>
        <begin position="436"/>
        <end position="451"/>
    </location>
</feature>
<evidence type="ECO:0000313" key="5">
    <source>
        <dbReference type="Proteomes" id="UP000285326"/>
    </source>
</evidence>
<feature type="compositionally biased region" description="Polar residues" evidence="2">
    <location>
        <begin position="34"/>
        <end position="45"/>
    </location>
</feature>
<feature type="coiled-coil region" evidence="1">
    <location>
        <begin position="139"/>
        <end position="178"/>
    </location>
</feature>
<keyword evidence="1" id="KW-0175">Coiled coil</keyword>
<feature type="compositionally biased region" description="Polar residues" evidence="2">
    <location>
        <begin position="338"/>
        <end position="351"/>
    </location>
</feature>
<comment type="caution">
    <text evidence="4">The sequence shown here is derived from an EMBL/GenBank/DDBJ whole genome shotgun (WGS) entry which is preliminary data.</text>
</comment>
<dbReference type="AlphaFoldDB" id="A0A420J2F3"/>
<proteinExistence type="predicted"/>
<dbReference type="EMBL" id="MCBS01018837">
    <property type="protein sequence ID" value="RKF80933.1"/>
    <property type="molecule type" value="Genomic_DNA"/>
</dbReference>
<feature type="domain" description="YAG7-like dimerisation" evidence="3">
    <location>
        <begin position="178"/>
        <end position="261"/>
    </location>
</feature>
<feature type="compositionally biased region" description="Polar residues" evidence="2">
    <location>
        <begin position="274"/>
        <end position="292"/>
    </location>
</feature>
<feature type="region of interest" description="Disordered" evidence="2">
    <location>
        <begin position="273"/>
        <end position="292"/>
    </location>
</feature>
<evidence type="ECO:0000313" key="4">
    <source>
        <dbReference type="EMBL" id="RKF80933.1"/>
    </source>
</evidence>
<feature type="region of interest" description="Disordered" evidence="2">
    <location>
        <begin position="1"/>
        <end position="58"/>
    </location>
</feature>
<evidence type="ECO:0000256" key="1">
    <source>
        <dbReference type="SAM" id="Coils"/>
    </source>
</evidence>
<evidence type="ECO:0000256" key="2">
    <source>
        <dbReference type="SAM" id="MobiDB-lite"/>
    </source>
</evidence>